<geneLocation type="plasmid" evidence="8">
    <name>pKVU_200</name>
</geneLocation>
<dbReference type="Pfam" id="PF00496">
    <property type="entry name" value="SBP_bac_5"/>
    <property type="match status" value="1"/>
</dbReference>
<dbReference type="HOGENOM" id="CLU_017028_0_3_5"/>
<dbReference type="InterPro" id="IPR039424">
    <property type="entry name" value="SBP_5"/>
</dbReference>
<keyword evidence="7" id="KW-0614">Plasmid</keyword>
<reference evidence="7 8" key="1">
    <citation type="journal article" date="2011" name="J. Bacteriol.">
        <title>Complete genome sequence of the industrial strain Ketogulonicigenium vulgare WSH-001.</title>
        <authorList>
            <person name="Liu L."/>
            <person name="Li Y."/>
            <person name="Zhang J."/>
            <person name="Zhou Z."/>
            <person name="Liu J."/>
            <person name="Li X."/>
            <person name="Zhou J."/>
            <person name="Du G."/>
            <person name="Wang L."/>
            <person name="Chen J."/>
        </authorList>
    </citation>
    <scope>NUCLEOTIDE SEQUENCE [LARGE SCALE GENOMIC DNA]</scope>
    <source>
        <strain evidence="7 8">WSH-001</strain>
        <plasmid evidence="8">pKVU_200</plasmid>
    </source>
</reference>
<dbReference type="EMBL" id="CP002020">
    <property type="protein sequence ID" value="AEM42704.1"/>
    <property type="molecule type" value="Genomic_DNA"/>
</dbReference>
<feature type="chain" id="PRO_5003391961" evidence="5">
    <location>
        <begin position="22"/>
        <end position="534"/>
    </location>
</feature>
<comment type="similarity">
    <text evidence="2">Belongs to the bacterial solute-binding protein 5 family.</text>
</comment>
<dbReference type="GO" id="GO:0030288">
    <property type="term" value="C:outer membrane-bounded periplasmic space"/>
    <property type="evidence" value="ECO:0007669"/>
    <property type="project" value="UniProtKB-ARBA"/>
</dbReference>
<dbReference type="PIRSF" id="PIRSF002741">
    <property type="entry name" value="MppA"/>
    <property type="match status" value="1"/>
</dbReference>
<dbReference type="RefSeq" id="WP_013385666.1">
    <property type="nucleotide sequence ID" value="NC_017385.1"/>
</dbReference>
<comment type="subcellular location">
    <subcellularLocation>
        <location evidence="1">Periplasm</location>
    </subcellularLocation>
</comment>
<dbReference type="InterPro" id="IPR000914">
    <property type="entry name" value="SBP_5_dom"/>
</dbReference>
<dbReference type="OrthoDB" id="9803988at2"/>
<proteinExistence type="inferred from homology"/>
<sequence length="534" mass="58401">MTIKHLMMASALALSSAAALAAPAAAERVLRVADSPIGEIDPHLGNDLTDTVLAVNIYDTLVFPRADGPGVVPHLASEWAIDGAVYTFTLRDDVTFHSGNPLTADDIVFSFNRFMDMGQGLSSMFAGQVETVEAVDPHTVRFTLTAPFAPFLSNLVRLHIVDSQLVLANLADGTYGEMGDYGAAFLNGHDAGSGAYMVTSQNPQTETVLAKFDDYFGGFIENAADTVRYRYGIEASTMRALLARGEHDISDEFLPPEVIAALANDPNLHLISQGGSTGDYIKLNTQRAPLDDVHCRRALSYAFDYENTLRILQINGEFSQGRPMRGPIPSALAGYNPDAPVMAQDMDRAREELALCQYDPAQYPLDIAWVAEVPARERVAMLMQATFSQLGFRVNVSKTPWALLTEQVSNAETAPHAAEIGVSANSPDTDSLLYAMYHSSVAPTWMSAEHLKNDDVDALLDAARLETDEDKRVEIYSQLNTLLIDLAPSIFAYESVGVYVARNSIDVPDMLNDDTRRIEMYNMNWNNISVADEQ</sequence>
<accession>F9YBF2</accession>
<dbReference type="Gene3D" id="3.90.76.10">
    <property type="entry name" value="Dipeptide-binding Protein, Domain 1"/>
    <property type="match status" value="1"/>
</dbReference>
<dbReference type="AlphaFoldDB" id="F9YBF2"/>
<dbReference type="GO" id="GO:1904680">
    <property type="term" value="F:peptide transmembrane transporter activity"/>
    <property type="evidence" value="ECO:0007669"/>
    <property type="project" value="TreeGrafter"/>
</dbReference>
<dbReference type="SUPFAM" id="SSF53850">
    <property type="entry name" value="Periplasmic binding protein-like II"/>
    <property type="match status" value="1"/>
</dbReference>
<evidence type="ECO:0000313" key="7">
    <source>
        <dbReference type="EMBL" id="AEM42704.1"/>
    </source>
</evidence>
<dbReference type="KEGG" id="kvl:KVU_PB0026"/>
<evidence type="ECO:0000256" key="3">
    <source>
        <dbReference type="ARBA" id="ARBA00022448"/>
    </source>
</evidence>
<protein>
    <submittedName>
        <fullName evidence="7">Twin-arginine translocation pathway signal</fullName>
    </submittedName>
</protein>
<gene>
    <name evidence="7" type="ordered locus">KVU_PB0026</name>
</gene>
<evidence type="ECO:0000256" key="4">
    <source>
        <dbReference type="ARBA" id="ARBA00022729"/>
    </source>
</evidence>
<keyword evidence="4 5" id="KW-0732">Signal</keyword>
<dbReference type="PANTHER" id="PTHR30290">
    <property type="entry name" value="PERIPLASMIC BINDING COMPONENT OF ABC TRANSPORTER"/>
    <property type="match status" value="1"/>
</dbReference>
<dbReference type="Proteomes" id="UP000000692">
    <property type="component" value="Plasmid 2"/>
</dbReference>
<dbReference type="InterPro" id="IPR030678">
    <property type="entry name" value="Peptide/Ni-bd"/>
</dbReference>
<dbReference type="GO" id="GO:0043190">
    <property type="term" value="C:ATP-binding cassette (ABC) transporter complex"/>
    <property type="evidence" value="ECO:0007669"/>
    <property type="project" value="InterPro"/>
</dbReference>
<dbReference type="Gene3D" id="3.40.190.10">
    <property type="entry name" value="Periplasmic binding protein-like II"/>
    <property type="match status" value="1"/>
</dbReference>
<organism evidence="7 8">
    <name type="scientific">Ketogulonicigenium vulgare (strain WSH-001)</name>
    <dbReference type="NCBI Taxonomy" id="759362"/>
    <lineage>
        <taxon>Bacteria</taxon>
        <taxon>Pseudomonadati</taxon>
        <taxon>Pseudomonadota</taxon>
        <taxon>Alphaproteobacteria</taxon>
        <taxon>Rhodobacterales</taxon>
        <taxon>Roseobacteraceae</taxon>
        <taxon>Ketogulonicigenium</taxon>
    </lineage>
</organism>
<keyword evidence="3" id="KW-0813">Transport</keyword>
<feature type="domain" description="Solute-binding protein family 5" evidence="6">
    <location>
        <begin position="71"/>
        <end position="440"/>
    </location>
</feature>
<dbReference type="Gene3D" id="3.10.105.10">
    <property type="entry name" value="Dipeptide-binding Protein, Domain 3"/>
    <property type="match status" value="1"/>
</dbReference>
<evidence type="ECO:0000256" key="1">
    <source>
        <dbReference type="ARBA" id="ARBA00004418"/>
    </source>
</evidence>
<evidence type="ECO:0000256" key="2">
    <source>
        <dbReference type="ARBA" id="ARBA00005695"/>
    </source>
</evidence>
<evidence type="ECO:0000313" key="8">
    <source>
        <dbReference type="Proteomes" id="UP000000692"/>
    </source>
</evidence>
<dbReference type="PANTHER" id="PTHR30290:SF10">
    <property type="entry name" value="PERIPLASMIC OLIGOPEPTIDE-BINDING PROTEIN-RELATED"/>
    <property type="match status" value="1"/>
</dbReference>
<dbReference type="GO" id="GO:0015833">
    <property type="term" value="P:peptide transport"/>
    <property type="evidence" value="ECO:0007669"/>
    <property type="project" value="TreeGrafter"/>
</dbReference>
<dbReference type="CDD" id="cd08512">
    <property type="entry name" value="PBP2_NikA_DppA_OppA_like_7"/>
    <property type="match status" value="1"/>
</dbReference>
<evidence type="ECO:0000259" key="6">
    <source>
        <dbReference type="Pfam" id="PF00496"/>
    </source>
</evidence>
<feature type="signal peptide" evidence="5">
    <location>
        <begin position="1"/>
        <end position="21"/>
    </location>
</feature>
<name>F9YBF2_KETVW</name>
<keyword evidence="8" id="KW-1185">Reference proteome</keyword>
<evidence type="ECO:0000256" key="5">
    <source>
        <dbReference type="SAM" id="SignalP"/>
    </source>
</evidence>